<evidence type="ECO:0000259" key="3">
    <source>
        <dbReference type="Pfam" id="PF03413"/>
    </source>
</evidence>
<feature type="compositionally biased region" description="Polar residues" evidence="1">
    <location>
        <begin position="36"/>
        <end position="50"/>
    </location>
</feature>
<dbReference type="Proteomes" id="UP000627538">
    <property type="component" value="Unassembled WGS sequence"/>
</dbReference>
<dbReference type="EMBL" id="JACRUO010000002">
    <property type="protein sequence ID" value="MBD3690024.1"/>
    <property type="molecule type" value="Genomic_DNA"/>
</dbReference>
<accession>A0A8I0KWI1</accession>
<name>A0A8I0KWI1_9ACTO</name>
<evidence type="ECO:0000256" key="2">
    <source>
        <dbReference type="SAM" id="SignalP"/>
    </source>
</evidence>
<feature type="signal peptide" evidence="2">
    <location>
        <begin position="1"/>
        <end position="29"/>
    </location>
</feature>
<feature type="chain" id="PRO_5034724895" evidence="2">
    <location>
        <begin position="30"/>
        <end position="190"/>
    </location>
</feature>
<dbReference type="InterPro" id="IPR025711">
    <property type="entry name" value="PepSY"/>
</dbReference>
<evidence type="ECO:0000256" key="1">
    <source>
        <dbReference type="SAM" id="MobiDB-lite"/>
    </source>
</evidence>
<gene>
    <name evidence="4" type="ORF">H8R10_07280</name>
</gene>
<dbReference type="Gene3D" id="3.10.450.40">
    <property type="match status" value="1"/>
</dbReference>
<organism evidence="4 5">
    <name type="scientific">Nanchangia anserum</name>
    <dbReference type="NCBI Taxonomy" id="2692125"/>
    <lineage>
        <taxon>Bacteria</taxon>
        <taxon>Bacillati</taxon>
        <taxon>Actinomycetota</taxon>
        <taxon>Actinomycetes</taxon>
        <taxon>Actinomycetales</taxon>
        <taxon>Actinomycetaceae</taxon>
        <taxon>Nanchangia</taxon>
    </lineage>
</organism>
<proteinExistence type="predicted"/>
<keyword evidence="2" id="KW-0732">Signal</keyword>
<feature type="domain" description="PepSY" evidence="3">
    <location>
        <begin position="130"/>
        <end position="185"/>
    </location>
</feature>
<keyword evidence="5" id="KW-1185">Reference proteome</keyword>
<evidence type="ECO:0000313" key="4">
    <source>
        <dbReference type="EMBL" id="MBD3690024.1"/>
    </source>
</evidence>
<reference evidence="4 5" key="1">
    <citation type="submission" date="2020-08" db="EMBL/GenBank/DDBJ databases">
        <title>Winkia gen. nov., sp. nov., isolated from faeces of the Anser albifrons in China.</title>
        <authorList>
            <person name="Liu Q."/>
        </authorList>
    </citation>
    <scope>NUCLEOTIDE SEQUENCE [LARGE SCALE GENOMIC DNA]</scope>
    <source>
        <strain evidence="4 5">C62</strain>
    </source>
</reference>
<protein>
    <submittedName>
        <fullName evidence="4">PepSY domain-containing protein</fullName>
    </submittedName>
</protein>
<evidence type="ECO:0000313" key="5">
    <source>
        <dbReference type="Proteomes" id="UP000627538"/>
    </source>
</evidence>
<dbReference type="PROSITE" id="PS51257">
    <property type="entry name" value="PROKAR_LIPOPROTEIN"/>
    <property type="match status" value="1"/>
</dbReference>
<dbReference type="AlphaFoldDB" id="A0A8I0KWI1"/>
<feature type="region of interest" description="Disordered" evidence="1">
    <location>
        <begin position="32"/>
        <end position="51"/>
    </location>
</feature>
<sequence length="190" mass="20124">MTHRRYLPLALTALTCAALGLAGCTQNGAAPRETETVTQTPTAQQEASSSAGHAYAPFADADAVVAAAHAVVADHPGTVIGVDTDNRAHNITVTVREGADEVTYTVAEGGQIRESDRDREDDALPSGLIDLSRALEAARVAGTDYLDDAEIDEDSGRWRWEISVDDADGHDLREVVIDARTGEIITDTTP</sequence>
<dbReference type="Pfam" id="PF03413">
    <property type="entry name" value="PepSY"/>
    <property type="match status" value="1"/>
</dbReference>
<comment type="caution">
    <text evidence="4">The sequence shown here is derived from an EMBL/GenBank/DDBJ whole genome shotgun (WGS) entry which is preliminary data.</text>
</comment>
<dbReference type="RefSeq" id="WP_191072128.1">
    <property type="nucleotide sequence ID" value="NZ_CP060506.1"/>
</dbReference>